<dbReference type="GO" id="GO:0008703">
    <property type="term" value="F:5-amino-6-(5-phosphoribosylamino)uracil reductase activity"/>
    <property type="evidence" value="ECO:0007669"/>
    <property type="project" value="InterPro"/>
</dbReference>
<dbReference type="InterPro" id="IPR024072">
    <property type="entry name" value="DHFR-like_dom_sf"/>
</dbReference>
<dbReference type="Gene3D" id="3.40.430.10">
    <property type="entry name" value="Dihydrofolate Reductase, subunit A"/>
    <property type="match status" value="1"/>
</dbReference>
<dbReference type="RefSeq" id="WP_091765891.1">
    <property type="nucleotide sequence ID" value="NZ_FNBT01000003.1"/>
</dbReference>
<dbReference type="AlphaFoldDB" id="A0A1G7L2M7"/>
<dbReference type="GO" id="GO:0009231">
    <property type="term" value="P:riboflavin biosynthetic process"/>
    <property type="evidence" value="ECO:0007669"/>
    <property type="project" value="InterPro"/>
</dbReference>
<feature type="domain" description="Bacterial bifunctional deaminase-reductase C-terminal" evidence="1">
    <location>
        <begin position="2"/>
        <end position="179"/>
    </location>
</feature>
<dbReference type="SUPFAM" id="SSF53597">
    <property type="entry name" value="Dihydrofolate reductase-like"/>
    <property type="match status" value="1"/>
</dbReference>
<dbReference type="STRING" id="1550231.SAMN05660662_2218"/>
<gene>
    <name evidence="2" type="ORF">SAMN05660662_2218</name>
</gene>
<evidence type="ECO:0000259" key="1">
    <source>
        <dbReference type="Pfam" id="PF01872"/>
    </source>
</evidence>
<dbReference type="InterPro" id="IPR002734">
    <property type="entry name" value="RibDG_C"/>
</dbReference>
<evidence type="ECO:0000313" key="2">
    <source>
        <dbReference type="EMBL" id="SDF43584.1"/>
    </source>
</evidence>
<name>A0A1G7L2M7_9ACTN</name>
<dbReference type="Pfam" id="PF01872">
    <property type="entry name" value="RibD_C"/>
    <property type="match status" value="1"/>
</dbReference>
<dbReference type="OrthoDB" id="7949219at2"/>
<dbReference type="PANTHER" id="PTHR38011">
    <property type="entry name" value="DIHYDROFOLATE REDUCTASE FAMILY PROTEIN (AFU_ORTHOLOGUE AFUA_8G06820)"/>
    <property type="match status" value="1"/>
</dbReference>
<accession>A0A1G7L2M7</accession>
<evidence type="ECO:0000313" key="3">
    <source>
        <dbReference type="Proteomes" id="UP000199406"/>
    </source>
</evidence>
<dbReference type="InterPro" id="IPR050765">
    <property type="entry name" value="Riboflavin_Biosynth_HTPR"/>
</dbReference>
<organism evidence="2 3">
    <name type="scientific">Blastococcus aurantiacus</name>
    <dbReference type="NCBI Taxonomy" id="1550231"/>
    <lineage>
        <taxon>Bacteria</taxon>
        <taxon>Bacillati</taxon>
        <taxon>Actinomycetota</taxon>
        <taxon>Actinomycetes</taxon>
        <taxon>Geodermatophilales</taxon>
        <taxon>Geodermatophilaceae</taxon>
        <taxon>Blastococcus</taxon>
    </lineage>
</organism>
<dbReference type="PANTHER" id="PTHR38011:SF11">
    <property type="entry name" value="2,5-DIAMINO-6-RIBOSYLAMINO-4(3H)-PYRIMIDINONE 5'-PHOSPHATE REDUCTASE"/>
    <property type="match status" value="1"/>
</dbReference>
<sequence length="187" mass="21072">MRKIVLHLGISLDGYFEGPDADISWGRVDDELHTYFNEVLAESSAFLEGRVTYELMEAYWPTADQGPDADPPMVEFAGIWRGMPKIVYSRTLDTVGPNATLLRDVVPEEVRALQEQPGGPMVVGGPVLAESFRRHDLIDEYRLFVSPVLVGRGRRLFESEGTPADLRLAETRTFGNGVLMLRYERDR</sequence>
<proteinExistence type="predicted"/>
<dbReference type="Proteomes" id="UP000199406">
    <property type="component" value="Unassembled WGS sequence"/>
</dbReference>
<reference evidence="3" key="1">
    <citation type="submission" date="2016-10" db="EMBL/GenBank/DDBJ databases">
        <authorList>
            <person name="Varghese N."/>
            <person name="Submissions S."/>
        </authorList>
    </citation>
    <scope>NUCLEOTIDE SEQUENCE [LARGE SCALE GENOMIC DNA]</scope>
    <source>
        <strain evidence="3">DSM 44268</strain>
    </source>
</reference>
<keyword evidence="3" id="KW-1185">Reference proteome</keyword>
<protein>
    <submittedName>
        <fullName evidence="2">Dihydrofolate reductase</fullName>
    </submittedName>
</protein>
<dbReference type="EMBL" id="FNBT01000003">
    <property type="protein sequence ID" value="SDF43584.1"/>
    <property type="molecule type" value="Genomic_DNA"/>
</dbReference>